<dbReference type="Gene3D" id="2.150.10.10">
    <property type="entry name" value="Serralysin-like metalloprotease, C-terminal"/>
    <property type="match status" value="1"/>
</dbReference>
<dbReference type="GO" id="GO:0005509">
    <property type="term" value="F:calcium ion binding"/>
    <property type="evidence" value="ECO:0007669"/>
    <property type="project" value="InterPro"/>
</dbReference>
<organism evidence="5 6">
    <name type="scientific">Pseudoalteromonas lipolytica</name>
    <dbReference type="NCBI Taxonomy" id="570156"/>
    <lineage>
        <taxon>Bacteria</taxon>
        <taxon>Pseudomonadati</taxon>
        <taxon>Pseudomonadota</taxon>
        <taxon>Gammaproteobacteria</taxon>
        <taxon>Alteromonadales</taxon>
        <taxon>Pseudoalteromonadaceae</taxon>
        <taxon>Pseudoalteromonas</taxon>
    </lineage>
</organism>
<dbReference type="InterPro" id="IPR001343">
    <property type="entry name" value="Hemolysn_Ca-bd"/>
</dbReference>
<dbReference type="Proteomes" id="UP000050378">
    <property type="component" value="Unassembled WGS sequence"/>
</dbReference>
<keyword evidence="2" id="KW-0106">Calcium</keyword>
<accession>A0A0P7EQV8</accession>
<dbReference type="InterPro" id="IPR003610">
    <property type="entry name" value="CBM5/12"/>
</dbReference>
<feature type="chain" id="PRO_5006138599" evidence="3">
    <location>
        <begin position="21"/>
        <end position="725"/>
    </location>
</feature>
<feature type="signal peptide" evidence="3">
    <location>
        <begin position="1"/>
        <end position="20"/>
    </location>
</feature>
<keyword evidence="1" id="KW-0378">Hydrolase</keyword>
<evidence type="ECO:0000256" key="2">
    <source>
        <dbReference type="ARBA" id="ARBA00022837"/>
    </source>
</evidence>
<dbReference type="PATRIC" id="fig|570156.3.peg.990"/>
<dbReference type="AlphaFoldDB" id="A0A0P7EQV8"/>
<comment type="caution">
    <text evidence="5">The sequence shown here is derived from an EMBL/GenBank/DDBJ whole genome shotgun (WGS) entry which is preliminary data.</text>
</comment>
<keyword evidence="3" id="KW-0732">Signal</keyword>
<dbReference type="Pfam" id="PF00353">
    <property type="entry name" value="HemolysinCabind"/>
    <property type="match status" value="1"/>
</dbReference>
<dbReference type="EMBL" id="LJTC01000002">
    <property type="protein sequence ID" value="KPM85115.1"/>
    <property type="molecule type" value="Genomic_DNA"/>
</dbReference>
<dbReference type="RefSeq" id="WP_054551879.1">
    <property type="nucleotide sequence ID" value="NZ_LJTC01000002.1"/>
</dbReference>
<dbReference type="CDD" id="cd12215">
    <property type="entry name" value="ChiC_BD"/>
    <property type="match status" value="1"/>
</dbReference>
<dbReference type="GO" id="GO:0004553">
    <property type="term" value="F:hydrolase activity, hydrolyzing O-glycosyl compounds"/>
    <property type="evidence" value="ECO:0007669"/>
    <property type="project" value="InterPro"/>
</dbReference>
<feature type="domain" description="Chitin-binding type-3" evidence="4">
    <location>
        <begin position="679"/>
        <end position="721"/>
    </location>
</feature>
<protein>
    <submittedName>
        <fullName evidence="5">Sugar-binding protein</fullName>
    </submittedName>
</protein>
<dbReference type="Gene3D" id="2.10.10.20">
    <property type="entry name" value="Carbohydrate-binding module superfamily 5/12"/>
    <property type="match status" value="1"/>
</dbReference>
<name>A0A0P7EQV8_9GAMM</name>
<reference evidence="5 6" key="1">
    <citation type="submission" date="2015-09" db="EMBL/GenBank/DDBJ databases">
        <title>Draft Genome Sequence of Pseudoalteromonas lipolytica UCD-48B.</title>
        <authorList>
            <person name="Krusor M."/>
            <person name="Coil D.A."/>
            <person name="Lang J.M."/>
            <person name="Eisen J.A."/>
            <person name="Alexiev A."/>
        </authorList>
    </citation>
    <scope>NUCLEOTIDE SEQUENCE [LARGE SCALE GENOMIC DNA]</scope>
    <source>
        <strain evidence="5 6">UCD-48B</strain>
    </source>
</reference>
<dbReference type="SUPFAM" id="SSF51120">
    <property type="entry name" value="beta-Roll"/>
    <property type="match status" value="1"/>
</dbReference>
<dbReference type="GO" id="GO:0005576">
    <property type="term" value="C:extracellular region"/>
    <property type="evidence" value="ECO:0007669"/>
    <property type="project" value="InterPro"/>
</dbReference>
<proteinExistence type="predicted"/>
<dbReference type="GO" id="GO:0005975">
    <property type="term" value="P:carbohydrate metabolic process"/>
    <property type="evidence" value="ECO:0007669"/>
    <property type="project" value="InterPro"/>
</dbReference>
<dbReference type="InterPro" id="IPR036573">
    <property type="entry name" value="CBM_sf_5/12"/>
</dbReference>
<evidence type="ECO:0000313" key="6">
    <source>
        <dbReference type="Proteomes" id="UP000050378"/>
    </source>
</evidence>
<sequence length="725" mass="78551">MKITKTAAIVGLVLSSNASAGTGVQSFLDSLRDFESGINPNLANFYSDNLNNPVYTYAKVSAPGRMIRDCATGSMIPEPTTISEFFTKLGIDDIYNPQTPNDPQMFKNMQYNSMNAWGFVGYQLGEAVLIDAGYYSPKVVEVDGVEYDSFYVFVDDSTWIGCETEALVEIVGSGGNMILATDVNKWEGNFVGKNGVNSFQDLLIPDNQELVMRDAMRFNYGVMTQLLQDANMTWSQALAKSWPGTDDDGNAIQVQATMSGLLAAAHLRGAWGTARLLTNDEITCDELGTCITKYVDKFGGYNTIFDTPANDTIEGSQYDERLSAGWGNDAVITGGGSDIIELHEQAGSITTLNDFTIGDDLIVLRDWQTASPLANLTVADVAQGVELTFSGQTILIKNTTAGQVNQNTANVIAESKIYEIAWSGTQTVNGFNPLLDKVRGTAGIGFKHLKAYETDTSLVVGVQAQDGGIYSSIELVGLTLSDLTPEMFDNVTGGFDRLGYIVPLSNQNWGWNVELTINNFDIDKTVISMPLFNYSYSMLVLTQENNDTVITLNESSSQGDQKRLILKNIDVTSLTAANFEFVSGSFSDASIEIPVYFDISAQVIGSGGAISPTPDASNVIAAQGNQDFTINFIPEAGYRVASVKVDGTLIANPQSSYTFSNLSATHSVEVTFELGSSCPTAWDSTAIYVGGDQVTYNGQTYEAKWWSQNHQPDLGDPWKLVTPCN</sequence>
<dbReference type="Pfam" id="PF02839">
    <property type="entry name" value="CBM_5_12"/>
    <property type="match status" value="1"/>
</dbReference>
<dbReference type="SMART" id="SM00495">
    <property type="entry name" value="ChtBD3"/>
    <property type="match status" value="1"/>
</dbReference>
<dbReference type="SUPFAM" id="SSF51055">
    <property type="entry name" value="Carbohydrate binding domain"/>
    <property type="match status" value="1"/>
</dbReference>
<gene>
    <name evidence="5" type="ORF">AOG27_04990</name>
</gene>
<dbReference type="STRING" id="570156.AOG27_04990"/>
<evidence type="ECO:0000259" key="4">
    <source>
        <dbReference type="SMART" id="SM00495"/>
    </source>
</evidence>
<evidence type="ECO:0000256" key="1">
    <source>
        <dbReference type="ARBA" id="ARBA00022801"/>
    </source>
</evidence>
<evidence type="ECO:0000256" key="3">
    <source>
        <dbReference type="SAM" id="SignalP"/>
    </source>
</evidence>
<evidence type="ECO:0000313" key="5">
    <source>
        <dbReference type="EMBL" id="KPM85115.1"/>
    </source>
</evidence>
<dbReference type="GO" id="GO:0030246">
    <property type="term" value="F:carbohydrate binding"/>
    <property type="evidence" value="ECO:0007669"/>
    <property type="project" value="InterPro"/>
</dbReference>
<dbReference type="InterPro" id="IPR011049">
    <property type="entry name" value="Serralysin-like_metalloprot_C"/>
</dbReference>
<dbReference type="OrthoDB" id="480426at2"/>